<evidence type="ECO:0000256" key="1">
    <source>
        <dbReference type="SAM" id="MobiDB-lite"/>
    </source>
</evidence>
<feature type="compositionally biased region" description="Acidic residues" evidence="1">
    <location>
        <begin position="51"/>
        <end position="66"/>
    </location>
</feature>
<dbReference type="EMBL" id="CADCTC010000015">
    <property type="protein sequence ID" value="CAA9215944.1"/>
    <property type="molecule type" value="Genomic_DNA"/>
</dbReference>
<protein>
    <recommendedName>
        <fullName evidence="2">DUF7710 domain-containing protein</fullName>
    </recommendedName>
</protein>
<name>A0A6J4H954_9CHLR</name>
<gene>
    <name evidence="3" type="ORF">AVDCRST_MAG77-196</name>
</gene>
<reference evidence="3" key="1">
    <citation type="submission" date="2020-02" db="EMBL/GenBank/DDBJ databases">
        <authorList>
            <person name="Meier V. D."/>
        </authorList>
    </citation>
    <scope>NUCLEOTIDE SEQUENCE</scope>
    <source>
        <strain evidence="3">AVDCRST_MAG77</strain>
    </source>
</reference>
<proteinExistence type="predicted"/>
<evidence type="ECO:0000313" key="3">
    <source>
        <dbReference type="EMBL" id="CAA9215944.1"/>
    </source>
</evidence>
<feature type="region of interest" description="Disordered" evidence="1">
    <location>
        <begin position="41"/>
        <end position="75"/>
    </location>
</feature>
<evidence type="ECO:0000259" key="2">
    <source>
        <dbReference type="Pfam" id="PF24819"/>
    </source>
</evidence>
<dbReference type="AlphaFoldDB" id="A0A6J4H954"/>
<feature type="domain" description="DUF7710" evidence="2">
    <location>
        <begin position="2"/>
        <end position="44"/>
    </location>
</feature>
<organism evidence="3">
    <name type="scientific">uncultured Chloroflexota bacterium</name>
    <dbReference type="NCBI Taxonomy" id="166587"/>
    <lineage>
        <taxon>Bacteria</taxon>
        <taxon>Bacillati</taxon>
        <taxon>Chloroflexota</taxon>
        <taxon>environmental samples</taxon>
    </lineage>
</organism>
<dbReference type="Pfam" id="PF24819">
    <property type="entry name" value="DUF7710"/>
    <property type="match status" value="1"/>
</dbReference>
<sequence>MGVGAYEWAVERGHFKPRRQEQRETALIENFACGWRHEHYERGADSGSAGDVEDADRVEEAEEDAAPEPSSRGEV</sequence>
<dbReference type="InterPro" id="IPR056127">
    <property type="entry name" value="DUF7710"/>
</dbReference>
<accession>A0A6J4H954</accession>